<keyword evidence="2 5" id="KW-0808">Transferase</keyword>
<dbReference type="GO" id="GO:0005829">
    <property type="term" value="C:cytosol"/>
    <property type="evidence" value="ECO:0007669"/>
    <property type="project" value="TreeGrafter"/>
</dbReference>
<keyword evidence="1 5" id="KW-0489">Methyltransferase</keyword>
<dbReference type="PROSITE" id="PS51689">
    <property type="entry name" value="SAM_RNA_A_N6_MT"/>
    <property type="match status" value="1"/>
</dbReference>
<protein>
    <submittedName>
        <fullName evidence="8">23S rRNA (Adenine-N6)-dimethyltransferase</fullName>
    </submittedName>
</protein>
<feature type="binding site" evidence="5">
    <location>
        <position position="159"/>
    </location>
    <ligand>
        <name>S-adenosyl-L-methionine</name>
        <dbReference type="ChEBI" id="CHEBI:59789"/>
    </ligand>
</feature>
<organism evidence="8 9">
    <name type="scientific">Agrococcus jejuensis</name>
    <dbReference type="NCBI Taxonomy" id="399736"/>
    <lineage>
        <taxon>Bacteria</taxon>
        <taxon>Bacillati</taxon>
        <taxon>Actinomycetota</taxon>
        <taxon>Actinomycetes</taxon>
        <taxon>Micrococcales</taxon>
        <taxon>Microbacteriaceae</taxon>
        <taxon>Agrococcus</taxon>
    </lineage>
</organism>
<keyword evidence="4 5" id="KW-0694">RNA-binding</keyword>
<evidence type="ECO:0000313" key="9">
    <source>
        <dbReference type="Proteomes" id="UP000198822"/>
    </source>
</evidence>
<dbReference type="STRING" id="399736.SAMN04489720_1947"/>
<feature type="binding site" evidence="5">
    <location>
        <position position="143"/>
    </location>
    <ligand>
        <name>S-adenosyl-L-methionine</name>
        <dbReference type="ChEBI" id="CHEBI:59789"/>
    </ligand>
</feature>
<dbReference type="InterPro" id="IPR001737">
    <property type="entry name" value="KsgA/Erm"/>
</dbReference>
<evidence type="ECO:0000256" key="4">
    <source>
        <dbReference type="ARBA" id="ARBA00022884"/>
    </source>
</evidence>
<feature type="binding site" evidence="5">
    <location>
        <position position="120"/>
    </location>
    <ligand>
        <name>S-adenosyl-L-methionine</name>
        <dbReference type="ChEBI" id="CHEBI:59789"/>
    </ligand>
</feature>
<feature type="binding site" evidence="5">
    <location>
        <position position="99"/>
    </location>
    <ligand>
        <name>S-adenosyl-L-methionine</name>
        <dbReference type="ChEBI" id="CHEBI:59789"/>
    </ligand>
</feature>
<dbReference type="Pfam" id="PF00398">
    <property type="entry name" value="RrnaAD"/>
    <property type="match status" value="1"/>
</dbReference>
<proteinExistence type="inferred from homology"/>
<accession>A0A1G8E9T5</accession>
<feature type="region of interest" description="Disordered" evidence="6">
    <location>
        <begin position="1"/>
        <end position="69"/>
    </location>
</feature>
<dbReference type="CDD" id="cd02440">
    <property type="entry name" value="AdoMet_MTases"/>
    <property type="match status" value="1"/>
</dbReference>
<keyword evidence="9" id="KW-1185">Reference proteome</keyword>
<name>A0A1G8E9T5_9MICO</name>
<evidence type="ECO:0000256" key="6">
    <source>
        <dbReference type="SAM" id="MobiDB-lite"/>
    </source>
</evidence>
<keyword evidence="3 5" id="KW-0949">S-adenosyl-L-methionine</keyword>
<dbReference type="OrthoDB" id="3616874at2"/>
<feature type="domain" description="Ribosomal RNA adenine methylase transferase N-terminal" evidence="7">
    <location>
        <begin position="80"/>
        <end position="240"/>
    </location>
</feature>
<dbReference type="GO" id="GO:0000179">
    <property type="term" value="F:rRNA (adenine-N6,N6-)-dimethyltransferase activity"/>
    <property type="evidence" value="ECO:0007669"/>
    <property type="project" value="UniProtKB-UniRule"/>
</dbReference>
<gene>
    <name evidence="8" type="ORF">SAMN04489720_1947</name>
</gene>
<dbReference type="InterPro" id="IPR020598">
    <property type="entry name" value="rRNA_Ade_methylase_Trfase_N"/>
</dbReference>
<feature type="compositionally biased region" description="Basic and acidic residues" evidence="6">
    <location>
        <begin position="10"/>
        <end position="47"/>
    </location>
</feature>
<evidence type="ECO:0000259" key="7">
    <source>
        <dbReference type="SMART" id="SM00650"/>
    </source>
</evidence>
<sequence>MSRHPRRRADRGAPDHRASQPDRGRRPHDRGGEPGDHRRSPSGDRRTPTSGARPAQPPTASRHAPGRHELGQSFLVDRAAVRRIVDLVAETDGPIVEIGTGDGAITQPLARLGRPIRGLELDARRAARLDARTPGHVRIEHADALEHRFDARPHVVVSNLPFHLTTALLRRLLRAPGWTDAVLVAQWEVARRRAGVGGSTQLTAQAAPWFDFALDRRIPRSAFRPMPAVDAGLFTVSRRPDPGIRSRAGYERMVADVFGASGRGLARMLAQARALRLDDAKAWMGARGIARDASPTALTRDDWIALWRASGGR</sequence>
<dbReference type="Gene3D" id="3.40.50.150">
    <property type="entry name" value="Vaccinia Virus protein VP39"/>
    <property type="match status" value="1"/>
</dbReference>
<dbReference type="EMBL" id="LT629695">
    <property type="protein sequence ID" value="SDH66702.1"/>
    <property type="molecule type" value="Genomic_DNA"/>
</dbReference>
<evidence type="ECO:0000256" key="2">
    <source>
        <dbReference type="ARBA" id="ARBA00022679"/>
    </source>
</evidence>
<dbReference type="PANTHER" id="PTHR11727">
    <property type="entry name" value="DIMETHYLADENOSINE TRANSFERASE"/>
    <property type="match status" value="1"/>
</dbReference>
<dbReference type="AlphaFoldDB" id="A0A1G8E9T5"/>
<dbReference type="PROSITE" id="PS01131">
    <property type="entry name" value="RRNA_A_DIMETH"/>
    <property type="match status" value="1"/>
</dbReference>
<dbReference type="Proteomes" id="UP000198822">
    <property type="component" value="Chromosome I"/>
</dbReference>
<reference evidence="9" key="1">
    <citation type="submission" date="2016-10" db="EMBL/GenBank/DDBJ databases">
        <authorList>
            <person name="Varghese N."/>
            <person name="Submissions S."/>
        </authorList>
    </citation>
    <scope>NUCLEOTIDE SEQUENCE [LARGE SCALE GENOMIC DNA]</scope>
    <source>
        <strain evidence="9">DSM 22002</strain>
    </source>
</reference>
<dbReference type="NCBIfam" id="NF000499">
    <property type="entry name" value="Erm23S_rRNA_broad"/>
    <property type="match status" value="1"/>
</dbReference>
<dbReference type="InterPro" id="IPR029063">
    <property type="entry name" value="SAM-dependent_MTases_sf"/>
</dbReference>
<comment type="caution">
    <text evidence="5">Lacks conserved residue(s) required for the propagation of feature annotation.</text>
</comment>
<dbReference type="RefSeq" id="WP_092504562.1">
    <property type="nucleotide sequence ID" value="NZ_LT629695.1"/>
</dbReference>
<evidence type="ECO:0000256" key="1">
    <source>
        <dbReference type="ARBA" id="ARBA00022603"/>
    </source>
</evidence>
<dbReference type="GO" id="GO:0003723">
    <property type="term" value="F:RNA binding"/>
    <property type="evidence" value="ECO:0007669"/>
    <property type="project" value="UniProtKB-UniRule"/>
</dbReference>
<dbReference type="InterPro" id="IPR020596">
    <property type="entry name" value="rRNA_Ade_Mease_Trfase_CS"/>
</dbReference>
<evidence type="ECO:0000313" key="8">
    <source>
        <dbReference type="EMBL" id="SDH66702.1"/>
    </source>
</evidence>
<dbReference type="SUPFAM" id="SSF53335">
    <property type="entry name" value="S-adenosyl-L-methionine-dependent methyltransferases"/>
    <property type="match status" value="1"/>
</dbReference>
<comment type="similarity">
    <text evidence="5">Belongs to the class I-like SAM-binding methyltransferase superfamily. rRNA adenine N(6)-methyltransferase family.</text>
</comment>
<evidence type="ECO:0000256" key="3">
    <source>
        <dbReference type="ARBA" id="ARBA00022691"/>
    </source>
</evidence>
<dbReference type="SMART" id="SM00650">
    <property type="entry name" value="rADc"/>
    <property type="match status" value="1"/>
</dbReference>
<feature type="binding site" evidence="5">
    <location>
        <position position="75"/>
    </location>
    <ligand>
        <name>S-adenosyl-L-methionine</name>
        <dbReference type="ChEBI" id="CHEBI:59789"/>
    </ligand>
</feature>
<evidence type="ECO:0000256" key="5">
    <source>
        <dbReference type="PROSITE-ProRule" id="PRU01026"/>
    </source>
</evidence>
<dbReference type="PANTHER" id="PTHR11727:SF7">
    <property type="entry name" value="DIMETHYLADENOSINE TRANSFERASE-RELATED"/>
    <property type="match status" value="1"/>
</dbReference>